<dbReference type="Pfam" id="PF00561">
    <property type="entry name" value="Abhydrolase_1"/>
    <property type="match status" value="1"/>
</dbReference>
<evidence type="ECO:0000313" key="4">
    <source>
        <dbReference type="Proteomes" id="UP000243793"/>
    </source>
</evidence>
<dbReference type="PANTHER" id="PTHR46118:SF4">
    <property type="entry name" value="PROTEIN ABHD11"/>
    <property type="match status" value="1"/>
</dbReference>
<accession>A0A1Y0CVW0</accession>
<dbReference type="PRINTS" id="PR00412">
    <property type="entry name" value="EPOXHYDRLASE"/>
</dbReference>
<dbReference type="InterPro" id="IPR000073">
    <property type="entry name" value="AB_hydrolase_1"/>
</dbReference>
<reference evidence="4" key="1">
    <citation type="submission" date="2017-05" db="EMBL/GenBank/DDBJ databases">
        <authorList>
            <person name="Sung H."/>
        </authorList>
    </citation>
    <scope>NUCLEOTIDE SEQUENCE [LARGE SCALE GENOMIC DNA]</scope>
    <source>
        <strain evidence="4">AMac2203</strain>
    </source>
</reference>
<sequence length="255" mass="28600">MKLNYQRQGQGPSVILIHGLFGSLDNLNTLAKTLVAHYDVISVDVRNHGRSPRTEQMDYPQMAQDIVTLIEQLKLSQAWLIGHSMGGKIAMMTAGLAPHLVTGLVIADMAPVAYPKPRHTEVFAGLTAVMETNPTTRKQADAVLAQHITMPEVRQFLLKSFIPHSEAQTDCWRFNVQALQDNYAHIMAWPGIDPAFNKPVLFIKGGESDYLLPEYQPQVLRQFPKATAKVIPNTGHWLHAEKPELFNRLVMDFLN</sequence>
<dbReference type="Gene3D" id="3.40.50.1820">
    <property type="entry name" value="alpha/beta hydrolase"/>
    <property type="match status" value="1"/>
</dbReference>
<organism evidence="3 4">
    <name type="scientific">Oceanisphaera avium</name>
    <dbReference type="NCBI Taxonomy" id="1903694"/>
    <lineage>
        <taxon>Bacteria</taxon>
        <taxon>Pseudomonadati</taxon>
        <taxon>Pseudomonadota</taxon>
        <taxon>Gammaproteobacteria</taxon>
        <taxon>Aeromonadales</taxon>
        <taxon>Aeromonadaceae</taxon>
        <taxon>Oceanisphaera</taxon>
    </lineage>
</organism>
<dbReference type="KEGG" id="ocm:CBP12_01980"/>
<dbReference type="SUPFAM" id="SSF53474">
    <property type="entry name" value="alpha/beta-Hydrolases"/>
    <property type="match status" value="1"/>
</dbReference>
<dbReference type="InterPro" id="IPR029058">
    <property type="entry name" value="AB_hydrolase_fold"/>
</dbReference>
<protein>
    <submittedName>
        <fullName evidence="3">Alpha/beta hydrolase</fullName>
    </submittedName>
</protein>
<keyword evidence="1 3" id="KW-0378">Hydrolase</keyword>
<gene>
    <name evidence="3" type="ORF">CBP12_01980</name>
</gene>
<dbReference type="EMBL" id="CP021376">
    <property type="protein sequence ID" value="ART79066.1"/>
    <property type="molecule type" value="Genomic_DNA"/>
</dbReference>
<dbReference type="Proteomes" id="UP000243793">
    <property type="component" value="Chromosome"/>
</dbReference>
<keyword evidence="4" id="KW-1185">Reference proteome</keyword>
<proteinExistence type="predicted"/>
<name>A0A1Y0CVW0_9GAMM</name>
<dbReference type="InterPro" id="IPR000639">
    <property type="entry name" value="Epox_hydrolase-like"/>
</dbReference>
<evidence type="ECO:0000313" key="3">
    <source>
        <dbReference type="EMBL" id="ART79066.1"/>
    </source>
</evidence>
<dbReference type="OrthoDB" id="9808398at2"/>
<evidence type="ECO:0000259" key="2">
    <source>
        <dbReference type="Pfam" id="PF00561"/>
    </source>
</evidence>
<dbReference type="RefSeq" id="WP_086962460.1">
    <property type="nucleotide sequence ID" value="NZ_CP021376.1"/>
</dbReference>
<dbReference type="PANTHER" id="PTHR46118">
    <property type="entry name" value="PROTEIN ABHD11"/>
    <property type="match status" value="1"/>
</dbReference>
<feature type="domain" description="AB hydrolase-1" evidence="2">
    <location>
        <begin position="12"/>
        <end position="243"/>
    </location>
</feature>
<dbReference type="AlphaFoldDB" id="A0A1Y0CVW0"/>
<evidence type="ECO:0000256" key="1">
    <source>
        <dbReference type="ARBA" id="ARBA00022801"/>
    </source>
</evidence>
<dbReference type="GO" id="GO:0016787">
    <property type="term" value="F:hydrolase activity"/>
    <property type="evidence" value="ECO:0007669"/>
    <property type="project" value="UniProtKB-KW"/>
</dbReference>